<accession>A0ABR5HCW1</accession>
<sequence>MPARETRADGVTLERWIDRGRAEVALTDGEGRRTIRRYGAYGVLEEIEDPQGGRVRFTYDGRKQLTQVTNALGRHWTFTRDACGRVVSETDFEGRTTAYAYDRSGRLTGRTEADGTRLAYAYDAAGLLLAETVSAADGSAPQVTRFAYDRAGRLVRAQNREARVELERDALGQVVAETVNGRRIENTYDCCGHRVSRSGLGAGVTSVYDPLGGLAGLRIGEHAALSLGRDAAGRERHRATPVGFRLESRHDAVGRLVRQVGGGVGGPDAPAGPALERVYGWNRASEPVSIADILWGTTGYRYDGNGQVEEARHGDGLAERFDYDAALNVSAFQELDRGPGGPVQAASLLEAAPDTRLRFWHGSAGGRVSEAWGPQGERVTCRHDGLGRVVERRLERDGFRPLVWGYGWDGRDRLVSCETPTGEEWAYGYDPFGRRLWKRRSTAEGVSGTAYGWDGDLLSAEAPLRADGSADWDAATVWHYEPGTFRPVAREGSDGSLLYVVT</sequence>
<dbReference type="EMBL" id="JTHG01000110">
    <property type="protein sequence ID" value="KMO23527.1"/>
    <property type="molecule type" value="Genomic_DNA"/>
</dbReference>
<evidence type="ECO:0000313" key="1">
    <source>
        <dbReference type="EMBL" id="KMO23527.1"/>
    </source>
</evidence>
<proteinExistence type="predicted"/>
<dbReference type="NCBIfam" id="TIGR01643">
    <property type="entry name" value="YD_repeat_2x"/>
    <property type="match status" value="4"/>
</dbReference>
<dbReference type="InterPro" id="IPR050708">
    <property type="entry name" value="T6SS_VgrG/RHS"/>
</dbReference>
<evidence type="ECO:0008006" key="3">
    <source>
        <dbReference type="Google" id="ProtNLM"/>
    </source>
</evidence>
<reference evidence="1 2" key="1">
    <citation type="submission" date="2014-11" db="EMBL/GenBank/DDBJ databases">
        <title>Comparative genomics of Methylobacterium species.</title>
        <authorList>
            <person name="Chaudhry V."/>
            <person name="Patil P.B."/>
        </authorList>
    </citation>
    <scope>NUCLEOTIDE SEQUENCE [LARGE SCALE GENOMIC DNA]</scope>
    <source>
        <strain evidence="1 2">SE3.6</strain>
    </source>
</reference>
<gene>
    <name evidence="1" type="ORF">QR79_13275</name>
</gene>
<dbReference type="PANTHER" id="PTHR32305">
    <property type="match status" value="1"/>
</dbReference>
<evidence type="ECO:0000313" key="2">
    <source>
        <dbReference type="Proteomes" id="UP000036471"/>
    </source>
</evidence>
<name>A0ABR5HCW1_9HYPH</name>
<dbReference type="RefSeq" id="WP_048461161.1">
    <property type="nucleotide sequence ID" value="NZ_JTHG01000110.1"/>
</dbReference>
<protein>
    <recommendedName>
        <fullName evidence="3">Sugar-binding protein</fullName>
    </recommendedName>
</protein>
<feature type="non-terminal residue" evidence="1">
    <location>
        <position position="502"/>
    </location>
</feature>
<dbReference type="Gene3D" id="2.180.10.10">
    <property type="entry name" value="RHS repeat-associated core"/>
    <property type="match status" value="1"/>
</dbReference>
<dbReference type="Pfam" id="PF05593">
    <property type="entry name" value="RHS_repeat"/>
    <property type="match status" value="2"/>
</dbReference>
<keyword evidence="2" id="KW-1185">Reference proteome</keyword>
<comment type="caution">
    <text evidence="1">The sequence shown here is derived from an EMBL/GenBank/DDBJ whole genome shotgun (WGS) entry which is preliminary data.</text>
</comment>
<organism evidence="1 2">
    <name type="scientific">Methylobacterium indicum</name>
    <dbReference type="NCBI Taxonomy" id="1775910"/>
    <lineage>
        <taxon>Bacteria</taxon>
        <taxon>Pseudomonadati</taxon>
        <taxon>Pseudomonadota</taxon>
        <taxon>Alphaproteobacteria</taxon>
        <taxon>Hyphomicrobiales</taxon>
        <taxon>Methylobacteriaceae</taxon>
        <taxon>Methylobacterium</taxon>
    </lineage>
</organism>
<dbReference type="InterPro" id="IPR006530">
    <property type="entry name" value="YD"/>
</dbReference>
<dbReference type="InterPro" id="IPR031325">
    <property type="entry name" value="RHS_repeat"/>
</dbReference>
<dbReference type="Proteomes" id="UP000036471">
    <property type="component" value="Unassembled WGS sequence"/>
</dbReference>
<dbReference type="PANTHER" id="PTHR32305:SF15">
    <property type="entry name" value="PROTEIN RHSA-RELATED"/>
    <property type="match status" value="1"/>
</dbReference>